<evidence type="ECO:0000313" key="2">
    <source>
        <dbReference type="Proteomes" id="UP000299102"/>
    </source>
</evidence>
<dbReference type="EMBL" id="BGZK01000061">
    <property type="protein sequence ID" value="GBP14089.1"/>
    <property type="molecule type" value="Genomic_DNA"/>
</dbReference>
<accession>A0A4C1THT1</accession>
<proteinExistence type="predicted"/>
<comment type="caution">
    <text evidence="1">The sequence shown here is derived from an EMBL/GenBank/DDBJ whole genome shotgun (WGS) entry which is preliminary data.</text>
</comment>
<dbReference type="Proteomes" id="UP000299102">
    <property type="component" value="Unassembled WGS sequence"/>
</dbReference>
<keyword evidence="2" id="KW-1185">Reference proteome</keyword>
<name>A0A4C1THT1_EUMVA</name>
<dbReference type="AlphaFoldDB" id="A0A4C1THT1"/>
<gene>
    <name evidence="1" type="ORF">EVAR_102766_1</name>
</gene>
<evidence type="ECO:0000313" key="1">
    <source>
        <dbReference type="EMBL" id="GBP14089.1"/>
    </source>
</evidence>
<protein>
    <submittedName>
        <fullName evidence="1">Uncharacterized protein</fullName>
    </submittedName>
</protein>
<sequence length="186" mass="20762">MQIFDIDLIKDVTLNVDCIRSVHCLCKDYHPYLLIMGFPVGGHPNPNINITTINKKGVTFSLEKIDTLASNSISDDITTIDKIGADIRTLIKHIKTVASNNLWVVPATSDCRKLLANALEILRVKNAALCGANAYVTAKNMSRARVLRHRVRVHMKKFRNGIPPTHKAFLQVSEAIKSEEYNTTPL</sequence>
<organism evidence="1 2">
    <name type="scientific">Eumeta variegata</name>
    <name type="common">Bagworm moth</name>
    <name type="synonym">Eumeta japonica</name>
    <dbReference type="NCBI Taxonomy" id="151549"/>
    <lineage>
        <taxon>Eukaryota</taxon>
        <taxon>Metazoa</taxon>
        <taxon>Ecdysozoa</taxon>
        <taxon>Arthropoda</taxon>
        <taxon>Hexapoda</taxon>
        <taxon>Insecta</taxon>
        <taxon>Pterygota</taxon>
        <taxon>Neoptera</taxon>
        <taxon>Endopterygota</taxon>
        <taxon>Lepidoptera</taxon>
        <taxon>Glossata</taxon>
        <taxon>Ditrysia</taxon>
        <taxon>Tineoidea</taxon>
        <taxon>Psychidae</taxon>
        <taxon>Oiketicinae</taxon>
        <taxon>Eumeta</taxon>
    </lineage>
</organism>
<reference evidence="1 2" key="1">
    <citation type="journal article" date="2019" name="Commun. Biol.">
        <title>The bagworm genome reveals a unique fibroin gene that provides high tensile strength.</title>
        <authorList>
            <person name="Kono N."/>
            <person name="Nakamura H."/>
            <person name="Ohtoshi R."/>
            <person name="Tomita M."/>
            <person name="Numata K."/>
            <person name="Arakawa K."/>
        </authorList>
    </citation>
    <scope>NUCLEOTIDE SEQUENCE [LARGE SCALE GENOMIC DNA]</scope>
</reference>